<organism evidence="1 2">
    <name type="scientific">Xenoophorus captivus</name>
    <dbReference type="NCBI Taxonomy" id="1517983"/>
    <lineage>
        <taxon>Eukaryota</taxon>
        <taxon>Metazoa</taxon>
        <taxon>Chordata</taxon>
        <taxon>Craniata</taxon>
        <taxon>Vertebrata</taxon>
        <taxon>Euteleostomi</taxon>
        <taxon>Actinopterygii</taxon>
        <taxon>Neopterygii</taxon>
        <taxon>Teleostei</taxon>
        <taxon>Neoteleostei</taxon>
        <taxon>Acanthomorphata</taxon>
        <taxon>Ovalentaria</taxon>
        <taxon>Atherinomorphae</taxon>
        <taxon>Cyprinodontiformes</taxon>
        <taxon>Goodeidae</taxon>
        <taxon>Xenoophorus</taxon>
    </lineage>
</organism>
<evidence type="ECO:0000313" key="1">
    <source>
        <dbReference type="EMBL" id="MEQ2211793.1"/>
    </source>
</evidence>
<dbReference type="EMBL" id="JAHRIN010059154">
    <property type="protein sequence ID" value="MEQ2211793.1"/>
    <property type="molecule type" value="Genomic_DNA"/>
</dbReference>
<keyword evidence="2" id="KW-1185">Reference proteome</keyword>
<dbReference type="Proteomes" id="UP001434883">
    <property type="component" value="Unassembled WGS sequence"/>
</dbReference>
<name>A0ABV0RWD4_9TELE</name>
<proteinExistence type="predicted"/>
<protein>
    <submittedName>
        <fullName evidence="1">Uncharacterized protein</fullName>
    </submittedName>
</protein>
<evidence type="ECO:0000313" key="2">
    <source>
        <dbReference type="Proteomes" id="UP001434883"/>
    </source>
</evidence>
<gene>
    <name evidence="1" type="ORF">XENOCAPTIV_016336</name>
</gene>
<accession>A0ABV0RWD4</accession>
<reference evidence="1 2" key="1">
    <citation type="submission" date="2021-06" db="EMBL/GenBank/DDBJ databases">
        <authorList>
            <person name="Palmer J.M."/>
        </authorList>
    </citation>
    <scope>NUCLEOTIDE SEQUENCE [LARGE SCALE GENOMIC DNA]</scope>
    <source>
        <strain evidence="1 2">XC_2019</strain>
        <tissue evidence="1">Muscle</tissue>
    </source>
</reference>
<sequence>MGCKSLKLEGLFAITLIFSSLHRFSLIFKLGLWLGHSKMLILLPVRKSIFKNESKKAYFKQKFAKSIQHFSLKQFLQFKVPLKQCQRKRWKVEFSPAQRITQFCPSLAGCRALWVRCLKTATTVFPDLEDRKIQHFRNFSTHKKQR</sequence>
<comment type="caution">
    <text evidence="1">The sequence shown here is derived from an EMBL/GenBank/DDBJ whole genome shotgun (WGS) entry which is preliminary data.</text>
</comment>